<dbReference type="Proteomes" id="UP000825701">
    <property type="component" value="Chromosome"/>
</dbReference>
<dbReference type="RefSeq" id="WP_261402637.1">
    <property type="nucleotide sequence ID" value="NZ_CP081869.1"/>
</dbReference>
<dbReference type="EMBL" id="CP081869">
    <property type="protein sequence ID" value="QZN99553.1"/>
    <property type="molecule type" value="Genomic_DNA"/>
</dbReference>
<protein>
    <submittedName>
        <fullName evidence="2">GNAT family N-acetyltransferase</fullName>
    </submittedName>
</protein>
<gene>
    <name evidence="2" type="ORF">K6K41_23055</name>
</gene>
<sequence length="147" mass="16854">MIVRPAALSDLGPAILMSRHFHKASGVEWRFETEKTRAFLRQFIASPDTLCLVVERDGVALGMFGASFNDHMFFTGKVAMVWGLWLEPEIRKTSAFREILRAFEAECGRRQVRMAVFAAQVKTPRIGRLFERLGFRPAETHYVRMFG</sequence>
<dbReference type="SUPFAM" id="SSF55729">
    <property type="entry name" value="Acyl-CoA N-acyltransferases (Nat)"/>
    <property type="match status" value="1"/>
</dbReference>
<dbReference type="InterPro" id="IPR000182">
    <property type="entry name" value="GNAT_dom"/>
</dbReference>
<dbReference type="PROSITE" id="PS51186">
    <property type="entry name" value="GNAT"/>
    <property type="match status" value="1"/>
</dbReference>
<reference evidence="2" key="1">
    <citation type="submission" date="2021-08" db="EMBL/GenBank/DDBJ databases">
        <authorList>
            <person name="Zhang H."/>
            <person name="Xu M."/>
            <person name="Yu Z."/>
            <person name="Yang L."/>
            <person name="Cai Y."/>
        </authorList>
    </citation>
    <scope>NUCLEOTIDE SEQUENCE</scope>
    <source>
        <strain evidence="2">CHL1</strain>
    </source>
</reference>
<name>A0A9E6UMV6_9HYPH</name>
<dbReference type="KEGG" id="cmet:K6K41_23055"/>
<feature type="domain" description="N-acetyltransferase" evidence="1">
    <location>
        <begin position="1"/>
        <end position="147"/>
    </location>
</feature>
<dbReference type="AlphaFoldDB" id="A0A9E6UMV6"/>
<dbReference type="Gene3D" id="3.40.630.30">
    <property type="match status" value="1"/>
</dbReference>
<evidence type="ECO:0000313" key="2">
    <source>
        <dbReference type="EMBL" id="QZN99553.1"/>
    </source>
</evidence>
<keyword evidence="3" id="KW-1185">Reference proteome</keyword>
<evidence type="ECO:0000313" key="3">
    <source>
        <dbReference type="Proteomes" id="UP000825701"/>
    </source>
</evidence>
<organism evidence="2 3">
    <name type="scientific">Chenggangzhangella methanolivorans</name>
    <dbReference type="NCBI Taxonomy" id="1437009"/>
    <lineage>
        <taxon>Bacteria</taxon>
        <taxon>Pseudomonadati</taxon>
        <taxon>Pseudomonadota</taxon>
        <taxon>Alphaproteobacteria</taxon>
        <taxon>Hyphomicrobiales</taxon>
        <taxon>Methylopilaceae</taxon>
        <taxon>Chenggangzhangella</taxon>
    </lineage>
</organism>
<proteinExistence type="predicted"/>
<evidence type="ECO:0000259" key="1">
    <source>
        <dbReference type="PROSITE" id="PS51186"/>
    </source>
</evidence>
<dbReference type="InterPro" id="IPR016181">
    <property type="entry name" value="Acyl_CoA_acyltransferase"/>
</dbReference>
<accession>A0A9E6UMV6</accession>
<dbReference type="GO" id="GO:0016747">
    <property type="term" value="F:acyltransferase activity, transferring groups other than amino-acyl groups"/>
    <property type="evidence" value="ECO:0007669"/>
    <property type="project" value="InterPro"/>
</dbReference>
<dbReference type="Pfam" id="PF00583">
    <property type="entry name" value="Acetyltransf_1"/>
    <property type="match status" value="1"/>
</dbReference>